<dbReference type="PRINTS" id="PR01438">
    <property type="entry name" value="UNVRSLSTRESS"/>
</dbReference>
<organism evidence="3 4">
    <name type="scientific">Marinomonas alcarazii</name>
    <dbReference type="NCBI Taxonomy" id="491949"/>
    <lineage>
        <taxon>Bacteria</taxon>
        <taxon>Pseudomonadati</taxon>
        <taxon>Pseudomonadota</taxon>
        <taxon>Gammaproteobacteria</taxon>
        <taxon>Oceanospirillales</taxon>
        <taxon>Oceanospirillaceae</taxon>
        <taxon>Marinomonas</taxon>
    </lineage>
</organism>
<evidence type="ECO:0000259" key="2">
    <source>
        <dbReference type="Pfam" id="PF00582"/>
    </source>
</evidence>
<keyword evidence="4" id="KW-1185">Reference proteome</keyword>
<dbReference type="Gene3D" id="3.40.50.620">
    <property type="entry name" value="HUPs"/>
    <property type="match status" value="1"/>
</dbReference>
<dbReference type="InterPro" id="IPR006016">
    <property type="entry name" value="UspA"/>
</dbReference>
<evidence type="ECO:0000313" key="4">
    <source>
        <dbReference type="Proteomes" id="UP000247551"/>
    </source>
</evidence>
<name>A0A318V7I4_9GAMM</name>
<dbReference type="InterPro" id="IPR014729">
    <property type="entry name" value="Rossmann-like_a/b/a_fold"/>
</dbReference>
<protein>
    <submittedName>
        <fullName evidence="3">Nucleotide-binding universal stress UspA family protein</fullName>
    </submittedName>
</protein>
<comment type="similarity">
    <text evidence="1">Belongs to the universal stress protein A family.</text>
</comment>
<dbReference type="EMBL" id="QKLW01000001">
    <property type="protein sequence ID" value="PYF84033.1"/>
    <property type="molecule type" value="Genomic_DNA"/>
</dbReference>
<dbReference type="PANTHER" id="PTHR46268">
    <property type="entry name" value="STRESS RESPONSE PROTEIN NHAX"/>
    <property type="match status" value="1"/>
</dbReference>
<dbReference type="Pfam" id="PF00582">
    <property type="entry name" value="Usp"/>
    <property type="match status" value="1"/>
</dbReference>
<evidence type="ECO:0000313" key="3">
    <source>
        <dbReference type="EMBL" id="PYF84033.1"/>
    </source>
</evidence>
<dbReference type="RefSeq" id="WP_110571512.1">
    <property type="nucleotide sequence ID" value="NZ_QKLW01000001.1"/>
</dbReference>
<dbReference type="PANTHER" id="PTHR46268:SF6">
    <property type="entry name" value="UNIVERSAL STRESS PROTEIN UP12"/>
    <property type="match status" value="1"/>
</dbReference>
<accession>A0A318V7I4</accession>
<evidence type="ECO:0000256" key="1">
    <source>
        <dbReference type="ARBA" id="ARBA00008791"/>
    </source>
</evidence>
<dbReference type="SUPFAM" id="SSF52402">
    <property type="entry name" value="Adenine nucleotide alpha hydrolases-like"/>
    <property type="match status" value="1"/>
</dbReference>
<dbReference type="AlphaFoldDB" id="A0A318V7I4"/>
<feature type="domain" description="UspA" evidence="2">
    <location>
        <begin position="6"/>
        <end position="158"/>
    </location>
</feature>
<reference evidence="3 4" key="1">
    <citation type="submission" date="2018-06" db="EMBL/GenBank/DDBJ databases">
        <title>Genomic Encyclopedia of Type Strains, Phase III (KMG-III): the genomes of soil and plant-associated and newly described type strains.</title>
        <authorList>
            <person name="Whitman W."/>
        </authorList>
    </citation>
    <scope>NUCLEOTIDE SEQUENCE [LARGE SCALE GENOMIC DNA]</scope>
    <source>
        <strain evidence="3 4">CECT 7730</strain>
    </source>
</reference>
<dbReference type="InterPro" id="IPR006015">
    <property type="entry name" value="Universal_stress_UspA"/>
</dbReference>
<sequence length="160" mass="17643">MLPKINTIVYACDLDGKTQAAMELVLSLANTHGAKVILMHAIEPLNAQASNMMNNYISEDIRETMRKDAIKDIKARMERLLAEFMEKYSAELSSLATPPETVIVNGVPSESIQRLAKEKNADLIIMNSRTHGRISQMIIGSTANKVIHSSTIPVLVVPIK</sequence>
<comment type="caution">
    <text evidence="3">The sequence shown here is derived from an EMBL/GenBank/DDBJ whole genome shotgun (WGS) entry which is preliminary data.</text>
</comment>
<gene>
    <name evidence="3" type="ORF">DFP75_10152</name>
</gene>
<dbReference type="CDD" id="cd00293">
    <property type="entry name" value="USP-like"/>
    <property type="match status" value="1"/>
</dbReference>
<dbReference type="Proteomes" id="UP000247551">
    <property type="component" value="Unassembled WGS sequence"/>
</dbReference>
<proteinExistence type="inferred from homology"/>